<evidence type="ECO:0000313" key="2">
    <source>
        <dbReference type="EMBL" id="EEB10122.1"/>
    </source>
</evidence>
<dbReference type="EnsemblMetazoa" id="PHUM019490-RA">
    <property type="protein sequence ID" value="PHUM019490-PA"/>
    <property type="gene ID" value="PHUM019490"/>
</dbReference>
<dbReference type="InterPro" id="IPR005137">
    <property type="entry name" value="BtpA"/>
</dbReference>
<sequence>MSKLPDLLKMTRPYIIGMVHVKALPGTPNNKLNINSLIEEACNDVEIYKSCNVNSILVENMHDVPYVQSKSVGPEIIASMTKICSEIKNILPRHMTCGVQILAGANKEALAVAQAAELQYIRAEGYVFSHIADEGLMNSCAGELLRYRKYIGAENISIWTDIKKKHCSHSITSDLTLVETALAAEFFLSDGIVLTGKTTGNAIRKSDFIKIQNSCSLPIVIGSGVTAENVADFLNANAIIVGSYFKKEGLWSNEVDKNRVENFMNVLVEKSTKMQLKS</sequence>
<reference evidence="2" key="1">
    <citation type="submission" date="2007-04" db="EMBL/GenBank/DDBJ databases">
        <title>Annotation of Pediculus humanus corporis strain USDA.</title>
        <authorList>
            <person name="Kirkness E."/>
            <person name="Hannick L."/>
            <person name="Hass B."/>
            <person name="Bruggner R."/>
            <person name="Lawson D."/>
            <person name="Bidwell S."/>
            <person name="Joardar V."/>
            <person name="Caler E."/>
            <person name="Walenz B."/>
            <person name="Inman J."/>
            <person name="Schobel S."/>
            <person name="Galinsky K."/>
            <person name="Amedeo P."/>
            <person name="Strausberg R."/>
        </authorList>
    </citation>
    <scope>NUCLEOTIDE SEQUENCE</scope>
    <source>
        <strain evidence="2">USDA</strain>
    </source>
</reference>
<dbReference type="VEuPathDB" id="VectorBase:PHUM019490"/>
<dbReference type="RefSeq" id="XP_002422860.1">
    <property type="nucleotide sequence ID" value="XM_002422815.1"/>
</dbReference>
<dbReference type="AlphaFoldDB" id="E0V9R6"/>
<keyword evidence="4" id="KW-1185">Reference proteome</keyword>
<dbReference type="InParanoid" id="E0V9R6"/>
<dbReference type="OMA" id="ENFFDAP"/>
<reference evidence="3" key="3">
    <citation type="submission" date="2020-05" db="UniProtKB">
        <authorList>
            <consortium name="EnsemblMetazoa"/>
        </authorList>
    </citation>
    <scope>IDENTIFICATION</scope>
    <source>
        <strain evidence="3">USDA</strain>
    </source>
</reference>
<evidence type="ECO:0000313" key="3">
    <source>
        <dbReference type="EnsemblMetazoa" id="PHUM019490-PA"/>
    </source>
</evidence>
<dbReference type="eggNOG" id="ENOG502QUBS">
    <property type="taxonomic scope" value="Eukaryota"/>
</dbReference>
<proteinExistence type="inferred from homology"/>
<dbReference type="PANTHER" id="PTHR21381">
    <property type="entry name" value="ZGC:162297"/>
    <property type="match status" value="1"/>
</dbReference>
<dbReference type="EMBL" id="AAZO01000237">
    <property type="status" value="NOT_ANNOTATED_CDS"/>
    <property type="molecule type" value="Genomic_DNA"/>
</dbReference>
<protein>
    <submittedName>
        <fullName evidence="2 3">Uncharacterized protein</fullName>
    </submittedName>
</protein>
<organism>
    <name type="scientific">Pediculus humanus subsp. corporis</name>
    <name type="common">Body louse</name>
    <dbReference type="NCBI Taxonomy" id="121224"/>
    <lineage>
        <taxon>Eukaryota</taxon>
        <taxon>Metazoa</taxon>
        <taxon>Ecdysozoa</taxon>
        <taxon>Arthropoda</taxon>
        <taxon>Hexapoda</taxon>
        <taxon>Insecta</taxon>
        <taxon>Pterygota</taxon>
        <taxon>Neoptera</taxon>
        <taxon>Paraneoptera</taxon>
        <taxon>Psocodea</taxon>
        <taxon>Troctomorpha</taxon>
        <taxon>Phthiraptera</taxon>
        <taxon>Anoplura</taxon>
        <taxon>Pediculidae</taxon>
        <taxon>Pediculus</taxon>
    </lineage>
</organism>
<dbReference type="NCBIfam" id="TIGR00259">
    <property type="entry name" value="thylakoid_BtpA"/>
    <property type="match status" value="1"/>
</dbReference>
<dbReference type="KEGG" id="phu:Phum_PHUM019490"/>
<gene>
    <name evidence="3" type="primary">8233822</name>
    <name evidence="2" type="ORF">Phum_PHUM019490</name>
</gene>
<comment type="similarity">
    <text evidence="1">Belongs to the BtpA family.</text>
</comment>
<dbReference type="InterPro" id="IPR011060">
    <property type="entry name" value="RibuloseP-bd_barrel"/>
</dbReference>
<dbReference type="Proteomes" id="UP000009046">
    <property type="component" value="Unassembled WGS sequence"/>
</dbReference>
<evidence type="ECO:0000313" key="4">
    <source>
        <dbReference type="Proteomes" id="UP000009046"/>
    </source>
</evidence>
<dbReference type="GeneID" id="8233822"/>
<evidence type="ECO:0000256" key="1">
    <source>
        <dbReference type="ARBA" id="ARBA00006007"/>
    </source>
</evidence>
<reference evidence="2" key="2">
    <citation type="submission" date="2007-04" db="EMBL/GenBank/DDBJ databases">
        <title>The genome of the human body louse.</title>
        <authorList>
            <consortium name="The Human Body Louse Genome Consortium"/>
            <person name="Kirkness E."/>
            <person name="Walenz B."/>
            <person name="Hass B."/>
            <person name="Bruggner R."/>
            <person name="Strausberg R."/>
        </authorList>
    </citation>
    <scope>NUCLEOTIDE SEQUENCE</scope>
    <source>
        <strain evidence="2">USDA</strain>
    </source>
</reference>
<dbReference type="PANTHER" id="PTHR21381:SF3">
    <property type="entry name" value="SGC REGION PROTEIN SGCQ-RELATED"/>
    <property type="match status" value="1"/>
</dbReference>
<dbReference type="CTD" id="8233822"/>
<dbReference type="STRING" id="121224.E0V9R6"/>
<dbReference type="SUPFAM" id="SSF51366">
    <property type="entry name" value="Ribulose-phoshate binding barrel"/>
    <property type="match status" value="1"/>
</dbReference>
<name>E0V9R6_PEDHC</name>
<dbReference type="PIRSF" id="PIRSF005956">
    <property type="entry name" value="BtpA"/>
    <property type="match status" value="1"/>
</dbReference>
<dbReference type="HOGENOM" id="CLU_075239_1_0_1"/>
<accession>E0V9R6</accession>
<dbReference type="Pfam" id="PF03437">
    <property type="entry name" value="BtpA"/>
    <property type="match status" value="1"/>
</dbReference>
<dbReference type="EMBL" id="DS234996">
    <property type="protein sequence ID" value="EEB10122.1"/>
    <property type="molecule type" value="Genomic_DNA"/>
</dbReference>
<dbReference type="OrthoDB" id="10045006at2759"/>